<dbReference type="Pfam" id="PF07110">
    <property type="entry name" value="EthD"/>
    <property type="match status" value="1"/>
</dbReference>
<dbReference type="Gene3D" id="3.30.70.100">
    <property type="match status" value="1"/>
</dbReference>
<dbReference type="InterPro" id="IPR009799">
    <property type="entry name" value="EthD_dom"/>
</dbReference>
<reference evidence="2 3" key="2">
    <citation type="journal article" date="2012" name="Stand. Genomic Sci.">
        <title>Complete genome sequence of the moderately thermophilic mineral-sulfide-oxidizing firmicute Sulfobacillus acidophilus type strain (NAL(T)).</title>
        <authorList>
            <person name="Anderson I."/>
            <person name="Chertkov O."/>
            <person name="Chen A."/>
            <person name="Saunders E."/>
            <person name="Lapidus A."/>
            <person name="Nolan M."/>
            <person name="Lucas S."/>
            <person name="Hammon N."/>
            <person name="Deshpande S."/>
            <person name="Cheng J.F."/>
            <person name="Han C."/>
            <person name="Tapia R."/>
            <person name="Goodwin L.A."/>
            <person name="Pitluck S."/>
            <person name="Liolios K."/>
            <person name="Pagani I."/>
            <person name="Ivanova N."/>
            <person name="Mikhailova N."/>
            <person name="Pati A."/>
            <person name="Palaniappan K."/>
            <person name="Land M."/>
            <person name="Pan C."/>
            <person name="Rohde M."/>
            <person name="Pukall R."/>
            <person name="Goker M."/>
            <person name="Detter J.C."/>
            <person name="Woyke T."/>
            <person name="Bristow J."/>
            <person name="Eisen J.A."/>
            <person name="Markowitz V."/>
            <person name="Hugenholtz P."/>
            <person name="Kyrpides N.C."/>
            <person name="Klenk H.P."/>
            <person name="Mavromatis K."/>
        </authorList>
    </citation>
    <scope>NUCLEOTIDE SEQUENCE [LARGE SCALE GENOMIC DNA]</scope>
    <source>
        <strain evidence="3">ATCC 700253 / DSM 10332 / NAL</strain>
    </source>
</reference>
<proteinExistence type="predicted"/>
<evidence type="ECO:0000313" key="3">
    <source>
        <dbReference type="Proteomes" id="UP000005439"/>
    </source>
</evidence>
<dbReference type="AlphaFoldDB" id="G8TYV1"/>
<evidence type="ECO:0000313" key="2">
    <source>
        <dbReference type="EMBL" id="AEW05130.1"/>
    </source>
</evidence>
<evidence type="ECO:0000259" key="1">
    <source>
        <dbReference type="Pfam" id="PF07110"/>
    </source>
</evidence>
<reference evidence="3" key="1">
    <citation type="submission" date="2011-12" db="EMBL/GenBank/DDBJ databases">
        <title>The complete genome of chromosome of Sulfobacillus acidophilus DSM 10332.</title>
        <authorList>
            <person name="Lucas S."/>
            <person name="Han J."/>
            <person name="Lapidus A."/>
            <person name="Bruce D."/>
            <person name="Goodwin L."/>
            <person name="Pitluck S."/>
            <person name="Peters L."/>
            <person name="Kyrpides N."/>
            <person name="Mavromatis K."/>
            <person name="Ivanova N."/>
            <person name="Mikhailova N."/>
            <person name="Chertkov O."/>
            <person name="Saunders E."/>
            <person name="Detter J.C."/>
            <person name="Tapia R."/>
            <person name="Han C."/>
            <person name="Land M."/>
            <person name="Hauser L."/>
            <person name="Markowitz V."/>
            <person name="Cheng J.-F."/>
            <person name="Hugenholtz P."/>
            <person name="Woyke T."/>
            <person name="Wu D."/>
            <person name="Pukall R."/>
            <person name="Gehrich-Schroeter G."/>
            <person name="Schneider S."/>
            <person name="Klenk H.-P."/>
            <person name="Eisen J.A."/>
        </authorList>
    </citation>
    <scope>NUCLEOTIDE SEQUENCE [LARGE SCALE GENOMIC DNA]</scope>
    <source>
        <strain evidence="3">ATCC 700253 / DSM 10332 / NAL</strain>
    </source>
</reference>
<gene>
    <name evidence="2" type="ordered locus">Sulac_1633</name>
</gene>
<sequence>MVKLIALYRRPDDPAAFDRHYAEVHTPLVRKMPGLQALTVVKLNDLPGMSTPYYLLAEMTFADQEALNQAMRSEAGRAAAKDLQQFAGGLVDMMVGEEFTAAR</sequence>
<dbReference type="EMBL" id="CP003179">
    <property type="protein sequence ID" value="AEW05130.1"/>
    <property type="molecule type" value="Genomic_DNA"/>
</dbReference>
<dbReference type="KEGG" id="sap:Sulac_1633"/>
<dbReference type="SUPFAM" id="SSF54909">
    <property type="entry name" value="Dimeric alpha+beta barrel"/>
    <property type="match status" value="1"/>
</dbReference>
<accession>G8TYV1</accession>
<dbReference type="Proteomes" id="UP000005439">
    <property type="component" value="Chromosome"/>
</dbReference>
<dbReference type="NCBIfam" id="TIGR02118">
    <property type="entry name" value="EthD family reductase"/>
    <property type="match status" value="1"/>
</dbReference>
<dbReference type="HOGENOM" id="CLU_115019_4_1_9"/>
<dbReference type="PANTHER" id="PTHR40260">
    <property type="entry name" value="BLR8190 PROTEIN"/>
    <property type="match status" value="1"/>
</dbReference>
<organism evidence="2 3">
    <name type="scientific">Sulfobacillus acidophilus (strain ATCC 700253 / DSM 10332 / NAL)</name>
    <dbReference type="NCBI Taxonomy" id="679936"/>
    <lineage>
        <taxon>Bacteria</taxon>
        <taxon>Bacillati</taxon>
        <taxon>Bacillota</taxon>
        <taxon>Clostridia</taxon>
        <taxon>Eubacteriales</taxon>
        <taxon>Clostridiales Family XVII. Incertae Sedis</taxon>
        <taxon>Sulfobacillus</taxon>
    </lineage>
</organism>
<keyword evidence="3" id="KW-1185">Reference proteome</keyword>
<dbReference type="PANTHER" id="PTHR40260:SF2">
    <property type="entry name" value="BLR8190 PROTEIN"/>
    <property type="match status" value="1"/>
</dbReference>
<dbReference type="STRING" id="679936.Sulac_1633"/>
<feature type="domain" description="EthD" evidence="1">
    <location>
        <begin position="13"/>
        <end position="87"/>
    </location>
</feature>
<dbReference type="InterPro" id="IPR011008">
    <property type="entry name" value="Dimeric_a/b-barrel"/>
</dbReference>
<dbReference type="GO" id="GO:0016491">
    <property type="term" value="F:oxidoreductase activity"/>
    <property type="evidence" value="ECO:0007669"/>
    <property type="project" value="InterPro"/>
</dbReference>
<protein>
    <submittedName>
        <fullName evidence="2">Ethyl tert-butyl ether degradation EthD</fullName>
    </submittedName>
</protein>
<dbReference type="PATRIC" id="fig|679936.5.peg.1701"/>
<name>G8TYV1_SULAD</name>